<keyword evidence="3" id="KW-1185">Reference proteome</keyword>
<dbReference type="InterPro" id="IPR011333">
    <property type="entry name" value="SKP1/BTB/POZ_sf"/>
</dbReference>
<dbReference type="Gene3D" id="3.30.710.10">
    <property type="entry name" value="Potassium Channel Kv1.1, Chain A"/>
    <property type="match status" value="1"/>
</dbReference>
<comment type="pathway">
    <text evidence="1">Protein modification; protein ubiquitination.</text>
</comment>
<dbReference type="AlphaFoldDB" id="A0AAV0MVT2"/>
<protein>
    <recommendedName>
        <fullName evidence="4">BTB domain-containing protein</fullName>
    </recommendedName>
</protein>
<reference evidence="2" key="1">
    <citation type="submission" date="2022-08" db="EMBL/GenBank/DDBJ databases">
        <authorList>
            <person name="Gutierrez-Valencia J."/>
        </authorList>
    </citation>
    <scope>NUCLEOTIDE SEQUENCE</scope>
</reference>
<dbReference type="PANTHER" id="PTHR35918:SF1">
    <property type="entry name" value="BTB DOMAIN-CONTAINING PROTEIN"/>
    <property type="match status" value="1"/>
</dbReference>
<dbReference type="PANTHER" id="PTHR35918">
    <property type="entry name" value="OS06G0674800 PROTEIN"/>
    <property type="match status" value="1"/>
</dbReference>
<evidence type="ECO:0000313" key="3">
    <source>
        <dbReference type="Proteomes" id="UP001154282"/>
    </source>
</evidence>
<sequence>MLLLCGLWGREVLFSEFCPNADISHGNMGLTEAKFVGTLQGICMSSSSPGLKWYRAYMLSYFGLYGFPCKFGQCIERALHENENADMQVILRSGHSLRVHRVILSIRCPSLFPPRNQACKSRKWSRARKFTCLRMSEMKN</sequence>
<dbReference type="InterPro" id="IPR044953">
    <property type="entry name" value="At1g04390-like"/>
</dbReference>
<dbReference type="EMBL" id="CAMGYJ010000007">
    <property type="protein sequence ID" value="CAI0450349.1"/>
    <property type="molecule type" value="Genomic_DNA"/>
</dbReference>
<comment type="caution">
    <text evidence="2">The sequence shown here is derived from an EMBL/GenBank/DDBJ whole genome shotgun (WGS) entry which is preliminary data.</text>
</comment>
<evidence type="ECO:0000256" key="1">
    <source>
        <dbReference type="ARBA" id="ARBA00004906"/>
    </source>
</evidence>
<evidence type="ECO:0000313" key="2">
    <source>
        <dbReference type="EMBL" id="CAI0450349.1"/>
    </source>
</evidence>
<accession>A0AAV0MVT2</accession>
<name>A0AAV0MVT2_9ROSI</name>
<dbReference type="Proteomes" id="UP001154282">
    <property type="component" value="Unassembled WGS sequence"/>
</dbReference>
<gene>
    <name evidence="2" type="ORF">LITE_LOCUS30481</name>
</gene>
<evidence type="ECO:0008006" key="4">
    <source>
        <dbReference type="Google" id="ProtNLM"/>
    </source>
</evidence>
<proteinExistence type="predicted"/>
<organism evidence="2 3">
    <name type="scientific">Linum tenue</name>
    <dbReference type="NCBI Taxonomy" id="586396"/>
    <lineage>
        <taxon>Eukaryota</taxon>
        <taxon>Viridiplantae</taxon>
        <taxon>Streptophyta</taxon>
        <taxon>Embryophyta</taxon>
        <taxon>Tracheophyta</taxon>
        <taxon>Spermatophyta</taxon>
        <taxon>Magnoliopsida</taxon>
        <taxon>eudicotyledons</taxon>
        <taxon>Gunneridae</taxon>
        <taxon>Pentapetalae</taxon>
        <taxon>rosids</taxon>
        <taxon>fabids</taxon>
        <taxon>Malpighiales</taxon>
        <taxon>Linaceae</taxon>
        <taxon>Linum</taxon>
    </lineage>
</organism>